<name>A0AA86UW66_9EUKA</name>
<sequence length="216" mass="23785">MKYKDHSVVETGRRGLIPVQVGDLVMAARGLKASWRDPGGLCSGSAERQFRTRARCVGDDMDICKENEYRAKRASKRSFGATVYGGERLRRSGTARLGGCYQYAELCPLCWVGALVSDGRMCRRSRRWVQRDKLFQSYVSGERSGAVNPHDSWSRGRRVVGTQSQASSHTMGIRVSLTKVLGIEAFFTGTKRTLNHGSSTLQGGSIQLELEAAGFA</sequence>
<comment type="caution">
    <text evidence="1">The sequence shown here is derived from an EMBL/GenBank/DDBJ whole genome shotgun (WGS) entry which is preliminary data.</text>
</comment>
<reference evidence="2 3" key="2">
    <citation type="submission" date="2024-07" db="EMBL/GenBank/DDBJ databases">
        <authorList>
            <person name="Akdeniz Z."/>
        </authorList>
    </citation>
    <scope>NUCLEOTIDE SEQUENCE [LARGE SCALE GENOMIC DNA]</scope>
</reference>
<evidence type="ECO:0000313" key="2">
    <source>
        <dbReference type="EMBL" id="CAL6114084.1"/>
    </source>
</evidence>
<dbReference type="Proteomes" id="UP001642409">
    <property type="component" value="Unassembled WGS sequence"/>
</dbReference>
<proteinExistence type="predicted"/>
<dbReference type="EMBL" id="CAXDID020000786">
    <property type="protein sequence ID" value="CAL6114084.1"/>
    <property type="molecule type" value="Genomic_DNA"/>
</dbReference>
<protein>
    <submittedName>
        <fullName evidence="2">Hypothetical_protein</fullName>
    </submittedName>
</protein>
<reference evidence="1" key="1">
    <citation type="submission" date="2023-06" db="EMBL/GenBank/DDBJ databases">
        <authorList>
            <person name="Kurt Z."/>
        </authorList>
    </citation>
    <scope>NUCLEOTIDE SEQUENCE</scope>
</reference>
<dbReference type="AlphaFoldDB" id="A0AA86UW66"/>
<accession>A0AA86UW66</accession>
<keyword evidence="3" id="KW-1185">Reference proteome</keyword>
<dbReference type="EMBL" id="CATOUU010001141">
    <property type="protein sequence ID" value="CAI9974260.1"/>
    <property type="molecule type" value="Genomic_DNA"/>
</dbReference>
<evidence type="ECO:0000313" key="1">
    <source>
        <dbReference type="EMBL" id="CAI9974260.1"/>
    </source>
</evidence>
<organism evidence="1">
    <name type="scientific">Hexamita inflata</name>
    <dbReference type="NCBI Taxonomy" id="28002"/>
    <lineage>
        <taxon>Eukaryota</taxon>
        <taxon>Metamonada</taxon>
        <taxon>Diplomonadida</taxon>
        <taxon>Hexamitidae</taxon>
        <taxon>Hexamitinae</taxon>
        <taxon>Hexamita</taxon>
    </lineage>
</organism>
<evidence type="ECO:0000313" key="3">
    <source>
        <dbReference type="Proteomes" id="UP001642409"/>
    </source>
</evidence>
<gene>
    <name evidence="1" type="ORF">HINF_LOCUS61905</name>
    <name evidence="2" type="ORF">HINF_LOCUS77808</name>
</gene>